<dbReference type="GO" id="GO:0008483">
    <property type="term" value="F:transaminase activity"/>
    <property type="evidence" value="ECO:0007669"/>
    <property type="project" value="UniProtKB-KW"/>
</dbReference>
<keyword evidence="8" id="KW-1185">Reference proteome</keyword>
<keyword evidence="3" id="KW-0663">Pyridoxal phosphate</keyword>
<evidence type="ECO:0000259" key="6">
    <source>
        <dbReference type="Pfam" id="PF00266"/>
    </source>
</evidence>
<evidence type="ECO:0000256" key="2">
    <source>
        <dbReference type="ARBA" id="ARBA00010447"/>
    </source>
</evidence>
<proteinExistence type="inferred from homology"/>
<organism evidence="7 8">
    <name type="scientific">Halomonas llamarensis</name>
    <dbReference type="NCBI Taxonomy" id="2945104"/>
    <lineage>
        <taxon>Bacteria</taxon>
        <taxon>Pseudomonadati</taxon>
        <taxon>Pseudomonadota</taxon>
        <taxon>Gammaproteobacteria</taxon>
        <taxon>Oceanospirillales</taxon>
        <taxon>Halomonadaceae</taxon>
        <taxon>Halomonas</taxon>
    </lineage>
</organism>
<dbReference type="InterPro" id="IPR000192">
    <property type="entry name" value="Aminotrans_V_dom"/>
</dbReference>
<accession>A0ABT0SV60</accession>
<feature type="domain" description="Aminotransferase class V" evidence="6">
    <location>
        <begin position="26"/>
        <end position="130"/>
    </location>
</feature>
<comment type="catalytic activity">
    <reaction evidence="4">
        <text>(sulfur carrier)-H + L-cysteine = (sulfur carrier)-SH + L-alanine</text>
        <dbReference type="Rhea" id="RHEA:43892"/>
        <dbReference type="Rhea" id="RHEA-COMP:14737"/>
        <dbReference type="Rhea" id="RHEA-COMP:14739"/>
        <dbReference type="ChEBI" id="CHEBI:29917"/>
        <dbReference type="ChEBI" id="CHEBI:35235"/>
        <dbReference type="ChEBI" id="CHEBI:57972"/>
        <dbReference type="ChEBI" id="CHEBI:64428"/>
        <dbReference type="EC" id="2.8.1.7"/>
    </reaction>
</comment>
<evidence type="ECO:0000256" key="1">
    <source>
        <dbReference type="ARBA" id="ARBA00001933"/>
    </source>
</evidence>
<evidence type="ECO:0000256" key="5">
    <source>
        <dbReference type="RuleBase" id="RU004504"/>
    </source>
</evidence>
<dbReference type="InterPro" id="IPR015421">
    <property type="entry name" value="PyrdxlP-dep_Trfase_major"/>
</dbReference>
<gene>
    <name evidence="7" type="ORF">M8006_17335</name>
</gene>
<dbReference type="Pfam" id="PF00266">
    <property type="entry name" value="Aminotran_5"/>
    <property type="match status" value="2"/>
</dbReference>
<keyword evidence="7" id="KW-0032">Aminotransferase</keyword>
<dbReference type="InterPro" id="IPR015422">
    <property type="entry name" value="PyrdxlP-dep_Trfase_small"/>
</dbReference>
<dbReference type="Gene3D" id="3.40.640.10">
    <property type="entry name" value="Type I PLP-dependent aspartate aminotransferase-like (Major domain)"/>
    <property type="match status" value="1"/>
</dbReference>
<dbReference type="PANTHER" id="PTHR43586">
    <property type="entry name" value="CYSTEINE DESULFURASE"/>
    <property type="match status" value="1"/>
</dbReference>
<dbReference type="InterPro" id="IPR020578">
    <property type="entry name" value="Aminotrans_V_PyrdxlP_BS"/>
</dbReference>
<sequence length="457" mass="50222">MTIATFSEDIQAYEVTLTNGAVVRYVNLDNAATTPPFQSVQSAVDSYMQGYGSVHRGAGVKSHVSTDIYEASRDTIRKFVNAPDNSYVLYTANTTGAMNAAAYFFSFFEGKVAVSDIEHSSSWLPWIKAEGVRSLGSERFKLEDAEEINHLVQAAGSKQVVRYKVNDAFEFDIDDIEKILKNNNIKAFVLTASSNATGYCPNVKAIGELVHKYGALYVVDGCQFIQHHKIDMQEMNIDFLAASGHKFYAPYGGGFLIGPKSFFDSSLPYEIGGGNLPYIDMNGEFYPTKSQLAHDPGTPNTVGAVAMAAAIEEISRIGIERIEAYEYNLAKQMFDALQDNSHVKLLVSEKQLCTILPFNIDGVCPQEVARRLNDDFGIGVRYGSFCVYDVVRRLLNITDDSEIARKVLAGEDNAVPGFVRASVALPNTQEDVDRFVAAINQICVETFSGAEVIEAIK</sequence>
<feature type="domain" description="Aminotransferase class V" evidence="6">
    <location>
        <begin position="158"/>
        <end position="435"/>
    </location>
</feature>
<dbReference type="Gene3D" id="3.90.1150.10">
    <property type="entry name" value="Aspartate Aminotransferase, domain 1"/>
    <property type="match status" value="1"/>
</dbReference>
<dbReference type="SUPFAM" id="SSF53383">
    <property type="entry name" value="PLP-dependent transferases"/>
    <property type="match status" value="1"/>
</dbReference>
<evidence type="ECO:0000256" key="4">
    <source>
        <dbReference type="ARBA" id="ARBA00050776"/>
    </source>
</evidence>
<evidence type="ECO:0000313" key="7">
    <source>
        <dbReference type="EMBL" id="MCL7931718.1"/>
    </source>
</evidence>
<dbReference type="Proteomes" id="UP001165308">
    <property type="component" value="Unassembled WGS sequence"/>
</dbReference>
<dbReference type="EMBL" id="JAMJPJ010000057">
    <property type="protein sequence ID" value="MCL7931718.1"/>
    <property type="molecule type" value="Genomic_DNA"/>
</dbReference>
<comment type="caution">
    <text evidence="7">The sequence shown here is derived from an EMBL/GenBank/DDBJ whole genome shotgun (WGS) entry which is preliminary data.</text>
</comment>
<evidence type="ECO:0000313" key="8">
    <source>
        <dbReference type="Proteomes" id="UP001165308"/>
    </source>
</evidence>
<dbReference type="PANTHER" id="PTHR43586:SF8">
    <property type="entry name" value="CYSTEINE DESULFURASE 1, CHLOROPLASTIC"/>
    <property type="match status" value="1"/>
</dbReference>
<dbReference type="RefSeq" id="WP_250084418.1">
    <property type="nucleotide sequence ID" value="NZ_JAMJPJ010000057.1"/>
</dbReference>
<dbReference type="PROSITE" id="PS00595">
    <property type="entry name" value="AA_TRANSFER_CLASS_5"/>
    <property type="match status" value="1"/>
</dbReference>
<protein>
    <submittedName>
        <fullName evidence="7">Aminotransferase class V-fold PLP-dependent enzyme</fullName>
    </submittedName>
</protein>
<name>A0ABT0SV60_9GAMM</name>
<reference evidence="7" key="1">
    <citation type="submission" date="2022-05" db="EMBL/GenBank/DDBJ databases">
        <title>Halomonas geminus sp. nov. and Halomonas llamarensis sp. nov. isolated from high-altitude salars of the Atacama Desert.</title>
        <authorList>
            <person name="Hintersatz C."/>
            <person name="Rojas L.A."/>
            <person name="Wei T.-S."/>
            <person name="Kutschke S."/>
            <person name="Lehmann F."/>
            <person name="Jain R."/>
            <person name="Pollmann K."/>
        </authorList>
    </citation>
    <scope>NUCLEOTIDE SEQUENCE</scope>
    <source>
        <strain evidence="7">ATCHA</strain>
    </source>
</reference>
<comment type="similarity">
    <text evidence="2">Belongs to the class-V pyridoxal-phosphate-dependent aminotransferase family. Csd subfamily.</text>
</comment>
<comment type="cofactor">
    <cofactor evidence="1 5">
        <name>pyridoxal 5'-phosphate</name>
        <dbReference type="ChEBI" id="CHEBI:597326"/>
    </cofactor>
</comment>
<keyword evidence="7" id="KW-0808">Transferase</keyword>
<evidence type="ECO:0000256" key="3">
    <source>
        <dbReference type="ARBA" id="ARBA00022898"/>
    </source>
</evidence>
<dbReference type="InterPro" id="IPR015424">
    <property type="entry name" value="PyrdxlP-dep_Trfase"/>
</dbReference>